<dbReference type="AlphaFoldDB" id="A0A367RPV7"/>
<protein>
    <recommendedName>
        <fullName evidence="4">Transglutaminase-like domain-containing protein</fullName>
    </recommendedName>
</protein>
<evidence type="ECO:0000256" key="1">
    <source>
        <dbReference type="SAM" id="Phobius"/>
    </source>
</evidence>
<reference evidence="2" key="1">
    <citation type="submission" date="2016-04" db="EMBL/GenBank/DDBJ databases">
        <authorList>
            <person name="Tabuchi Yagui T.R."/>
        </authorList>
    </citation>
    <scope>NUCLEOTIDE SEQUENCE [LARGE SCALE GENOMIC DNA]</scope>
    <source>
        <strain evidence="2">NIES-26</strain>
    </source>
</reference>
<evidence type="ECO:0008006" key="4">
    <source>
        <dbReference type="Google" id="ProtNLM"/>
    </source>
</evidence>
<dbReference type="EMBL" id="LXQD01000120">
    <property type="protein sequence ID" value="RCJ37352.1"/>
    <property type="molecule type" value="Genomic_DNA"/>
</dbReference>
<keyword evidence="1" id="KW-0472">Membrane</keyword>
<accession>A0A367RPV7</accession>
<name>A0A367RPV7_9NOSO</name>
<dbReference type="Proteomes" id="UP000252107">
    <property type="component" value="Unassembled WGS sequence"/>
</dbReference>
<proteinExistence type="predicted"/>
<keyword evidence="3" id="KW-1185">Reference proteome</keyword>
<sequence>MKSFRVYRWNILRISLISIGVSLLGIASLGHWTSLGNYRNTPPRSWECFDPDLVKKTPDLNSLYAEAQARSQRPLEQLKRHDAMQILYEITACRFTHGDRNAEHTLFSNWILWSMGIINPNFKIHYNVDHLLKYGHSGFCSQVSFVLIKLADKAKIPARLVHLNGHVVMEAWYKDDWHKYDADMEVVPINHGQTVSLETLSRDKTLTFETYKFRPETERWVNTVVTRIDNFADRVGRINSASFLQLLKITEFLKFLLPLFLAIGSLRMYRFKH</sequence>
<organism evidence="2 3">
    <name type="scientific">Nostoc minutum NIES-26</name>
    <dbReference type="NCBI Taxonomy" id="1844469"/>
    <lineage>
        <taxon>Bacteria</taxon>
        <taxon>Bacillati</taxon>
        <taxon>Cyanobacteriota</taxon>
        <taxon>Cyanophyceae</taxon>
        <taxon>Nostocales</taxon>
        <taxon>Nostocaceae</taxon>
        <taxon>Nostoc</taxon>
    </lineage>
</organism>
<comment type="caution">
    <text evidence="2">The sequence shown here is derived from an EMBL/GenBank/DDBJ whole genome shotgun (WGS) entry which is preliminary data.</text>
</comment>
<feature type="transmembrane region" description="Helical" evidence="1">
    <location>
        <begin position="12"/>
        <end position="32"/>
    </location>
</feature>
<keyword evidence="1" id="KW-0812">Transmembrane</keyword>
<evidence type="ECO:0000313" key="2">
    <source>
        <dbReference type="EMBL" id="RCJ37352.1"/>
    </source>
</evidence>
<keyword evidence="1" id="KW-1133">Transmembrane helix</keyword>
<gene>
    <name evidence="2" type="ORF">A6770_14580</name>
</gene>
<evidence type="ECO:0000313" key="3">
    <source>
        <dbReference type="Proteomes" id="UP000252107"/>
    </source>
</evidence>